<dbReference type="CDD" id="cd20558">
    <property type="entry name" value="CYCLIN_ScPCL7-like"/>
    <property type="match status" value="1"/>
</dbReference>
<evidence type="ECO:0000256" key="1">
    <source>
        <dbReference type="SAM" id="MobiDB-lite"/>
    </source>
</evidence>
<dbReference type="InterPro" id="IPR013922">
    <property type="entry name" value="Cyclin_PHO80-like"/>
</dbReference>
<dbReference type="OrthoDB" id="1060854at2759"/>
<dbReference type="GeneID" id="96901384"/>
<proteinExistence type="predicted"/>
<keyword evidence="3" id="KW-1185">Reference proteome</keyword>
<feature type="compositionally biased region" description="Polar residues" evidence="1">
    <location>
        <begin position="134"/>
        <end position="147"/>
    </location>
</feature>
<dbReference type="GO" id="GO:0000307">
    <property type="term" value="C:cyclin-dependent protein kinase holoenzyme complex"/>
    <property type="evidence" value="ECO:0007669"/>
    <property type="project" value="EnsemblFungi"/>
</dbReference>
<feature type="compositionally biased region" description="Polar residues" evidence="1">
    <location>
        <begin position="1"/>
        <end position="13"/>
    </location>
</feature>
<feature type="region of interest" description="Disordered" evidence="1">
    <location>
        <begin position="428"/>
        <end position="448"/>
    </location>
</feature>
<dbReference type="RefSeq" id="XP_003674286.1">
    <property type="nucleotide sequence ID" value="XM_003674238.1"/>
</dbReference>
<evidence type="ECO:0000313" key="2">
    <source>
        <dbReference type="EMBL" id="CCC67906.1"/>
    </source>
</evidence>
<feature type="compositionally biased region" description="Polar residues" evidence="1">
    <location>
        <begin position="180"/>
        <end position="206"/>
    </location>
</feature>
<dbReference type="GO" id="GO:0019901">
    <property type="term" value="F:protein kinase binding"/>
    <property type="evidence" value="ECO:0007669"/>
    <property type="project" value="InterPro"/>
</dbReference>
<protein>
    <recommendedName>
        <fullName evidence="4">Cyclin</fullName>
    </recommendedName>
</protein>
<sequence>MQDNTLPLSSSGGMTPKTTVSTTTTPINIPNPQQHENDTNRVKQRNSASLVSSDVGDTTLHSFTEDQTNIISDKIINSYQSTSSIPNDPTADNNNKFSSSFNSNDNNVISPQLPTKESAASNNTSSVLPKESSYRQTTPITSNSEIVRPTLNQNEYIDIFGNDRTKRNDTYWEDNKEQDANISRTEPSPQLSNSKDTTPSNQMDTIDSETNMANKTTEDDNESINIAEFPTNKLLEMLTALLDKIVKSNDKLNVSSSNSESIDDILRSEDNSNNAYVGSILAFRGKHVPQISLHQYFQRIQKYCPTTNDVFLSLLVYFDRISKRCNNSVTSQGDSPTNKSQLFVMDSYNIHRLIIAGVTVCTKFFSDFFYSNSRYARVGGVSLQELNHLELQFLVLCDFELMIPTEELQRYADLLSRFWSTQPLPEEEDTKVLQDSGSNDTTINNNKS</sequence>
<feature type="compositionally biased region" description="Low complexity" evidence="1">
    <location>
        <begin position="92"/>
        <end position="107"/>
    </location>
</feature>
<dbReference type="Gene3D" id="1.10.472.10">
    <property type="entry name" value="Cyclin-like"/>
    <property type="match status" value="1"/>
</dbReference>
<feature type="region of interest" description="Disordered" evidence="1">
    <location>
        <begin position="166"/>
        <end position="206"/>
    </location>
</feature>
<feature type="compositionally biased region" description="Basic and acidic residues" evidence="1">
    <location>
        <begin position="166"/>
        <end position="179"/>
    </location>
</feature>
<dbReference type="PANTHER" id="PTHR15615">
    <property type="match status" value="1"/>
</dbReference>
<dbReference type="Pfam" id="PF08613">
    <property type="entry name" value="Cyclin"/>
    <property type="match status" value="1"/>
</dbReference>
<feature type="region of interest" description="Disordered" evidence="1">
    <location>
        <begin position="1"/>
        <end position="53"/>
    </location>
</feature>
<reference evidence="2 3" key="1">
    <citation type="journal article" date="2011" name="Proc. Natl. Acad. Sci. U.S.A.">
        <title>Evolutionary erosion of yeast sex chromosomes by mating-type switching accidents.</title>
        <authorList>
            <person name="Gordon J.L."/>
            <person name="Armisen D."/>
            <person name="Proux-Wera E."/>
            <person name="Oheigeartaigh S.S."/>
            <person name="Byrne K.P."/>
            <person name="Wolfe K.H."/>
        </authorList>
    </citation>
    <scope>NUCLEOTIDE SEQUENCE [LARGE SCALE GENOMIC DNA]</scope>
    <source>
        <strain evidence="3">ATCC 76901 / BCRC 22586 / CBS 4309 / NBRC 1992 / NRRL Y-12630</strain>
    </source>
</reference>
<dbReference type="EMBL" id="HE576752">
    <property type="protein sequence ID" value="CCC67906.1"/>
    <property type="molecule type" value="Genomic_DNA"/>
</dbReference>
<feature type="compositionally biased region" description="Polar residues" evidence="1">
    <location>
        <begin position="108"/>
        <end position="127"/>
    </location>
</feature>
<evidence type="ECO:0000313" key="3">
    <source>
        <dbReference type="Proteomes" id="UP000001640"/>
    </source>
</evidence>
<dbReference type="InParanoid" id="G0V8V7"/>
<dbReference type="eggNOG" id="KOG1674">
    <property type="taxonomic scope" value="Eukaryota"/>
</dbReference>
<dbReference type="AlphaFoldDB" id="G0V8V7"/>
<dbReference type="STRING" id="1064592.G0V8V7"/>
<dbReference type="FunCoup" id="G0V8V7">
    <property type="interactions" value="131"/>
</dbReference>
<dbReference type="GO" id="GO:0005634">
    <property type="term" value="C:nucleus"/>
    <property type="evidence" value="ECO:0007669"/>
    <property type="project" value="TreeGrafter"/>
</dbReference>
<accession>G0V8V7</accession>
<dbReference type="HOGENOM" id="CLU_048130_0_0_1"/>
<dbReference type="GO" id="GO:0005981">
    <property type="term" value="P:regulation of glycogen catabolic process"/>
    <property type="evidence" value="ECO:0007669"/>
    <property type="project" value="EnsemblFungi"/>
</dbReference>
<dbReference type="GO" id="GO:0016538">
    <property type="term" value="F:cyclin-dependent protein serine/threonine kinase regulator activity"/>
    <property type="evidence" value="ECO:0007669"/>
    <property type="project" value="TreeGrafter"/>
</dbReference>
<organism evidence="2 3">
    <name type="scientific">Naumovozyma castellii</name>
    <name type="common">Yeast</name>
    <name type="synonym">Saccharomyces castellii</name>
    <dbReference type="NCBI Taxonomy" id="27288"/>
    <lineage>
        <taxon>Eukaryota</taxon>
        <taxon>Fungi</taxon>
        <taxon>Dikarya</taxon>
        <taxon>Ascomycota</taxon>
        <taxon>Saccharomycotina</taxon>
        <taxon>Saccharomycetes</taxon>
        <taxon>Saccharomycetales</taxon>
        <taxon>Saccharomycetaceae</taxon>
        <taxon>Naumovozyma</taxon>
    </lineage>
</organism>
<dbReference type="FunFam" id="1.10.472.10:FF:000097">
    <property type="entry name" value="Pho85 cyclin"/>
    <property type="match status" value="1"/>
</dbReference>
<reference key="2">
    <citation type="submission" date="2011-08" db="EMBL/GenBank/DDBJ databases">
        <title>Genome sequence of Naumovozyma castellii.</title>
        <authorList>
            <person name="Gordon J.L."/>
            <person name="Armisen D."/>
            <person name="Proux-Wera E."/>
            <person name="OhEigeartaigh S.S."/>
            <person name="Byrne K.P."/>
            <person name="Wolfe K.H."/>
        </authorList>
    </citation>
    <scope>NUCLEOTIDE SEQUENCE</scope>
    <source>
        <strain>Type strain:CBS 4309</strain>
    </source>
</reference>
<dbReference type="Proteomes" id="UP000001640">
    <property type="component" value="Chromosome 1"/>
</dbReference>
<gene>
    <name evidence="2" type="primary">NCAS0A13480</name>
    <name evidence="2" type="ordered locus">NCAS_0A13480</name>
</gene>
<evidence type="ECO:0008006" key="4">
    <source>
        <dbReference type="Google" id="ProtNLM"/>
    </source>
</evidence>
<dbReference type="PANTHER" id="PTHR15615:SF94">
    <property type="entry name" value="PHO85 CYCLIN-6-RELATED"/>
    <property type="match status" value="1"/>
</dbReference>
<name>G0V8V7_NAUCA</name>
<feature type="compositionally biased region" description="Low complexity" evidence="1">
    <location>
        <begin position="15"/>
        <end position="32"/>
    </location>
</feature>
<feature type="region of interest" description="Disordered" evidence="1">
    <location>
        <begin position="81"/>
        <end position="147"/>
    </location>
</feature>
<dbReference type="KEGG" id="ncs:NCAS_0A13480"/>
<feature type="compositionally biased region" description="Polar residues" evidence="1">
    <location>
        <begin position="433"/>
        <end position="448"/>
    </location>
</feature>
<dbReference type="GO" id="GO:0005979">
    <property type="term" value="P:regulation of glycogen biosynthetic process"/>
    <property type="evidence" value="ECO:0007669"/>
    <property type="project" value="EnsemblFungi"/>
</dbReference>
<feature type="compositionally biased region" description="Polar residues" evidence="1">
    <location>
        <begin position="81"/>
        <end position="91"/>
    </location>
</feature>